<accession>A0A1V5SRC7</accession>
<gene>
    <name evidence="11" type="primary">drrA_2</name>
    <name evidence="11" type="ORF">BWY41_01407</name>
</gene>
<evidence type="ECO:0000256" key="9">
    <source>
        <dbReference type="ARBA" id="ARBA00049985"/>
    </source>
</evidence>
<dbReference type="GO" id="GO:1900753">
    <property type="term" value="P:doxorubicin transport"/>
    <property type="evidence" value="ECO:0007669"/>
    <property type="project" value="InterPro"/>
</dbReference>
<dbReference type="Pfam" id="PF13732">
    <property type="entry name" value="DrrA1-3_C"/>
    <property type="match status" value="1"/>
</dbReference>
<evidence type="ECO:0000256" key="4">
    <source>
        <dbReference type="ARBA" id="ARBA00022475"/>
    </source>
</evidence>
<evidence type="ECO:0000256" key="8">
    <source>
        <dbReference type="ARBA" id="ARBA00023136"/>
    </source>
</evidence>
<dbReference type="SMART" id="SM00382">
    <property type="entry name" value="AAA"/>
    <property type="match status" value="1"/>
</dbReference>
<organism evidence="11">
    <name type="scientific">Candidatus Atribacter allofermentans</name>
    <dbReference type="NCBI Taxonomy" id="1852833"/>
    <lineage>
        <taxon>Bacteria</taxon>
        <taxon>Pseudomonadati</taxon>
        <taxon>Atribacterota</taxon>
        <taxon>Atribacteria</taxon>
        <taxon>Atribacterales</taxon>
        <taxon>Atribacteraceae</taxon>
        <taxon>Atribacter</taxon>
    </lineage>
</organism>
<dbReference type="PROSITE" id="PS00211">
    <property type="entry name" value="ABC_TRANSPORTER_1"/>
    <property type="match status" value="1"/>
</dbReference>
<keyword evidence="7" id="KW-1278">Translocase</keyword>
<dbReference type="SUPFAM" id="SSF52540">
    <property type="entry name" value="P-loop containing nucleoside triphosphate hydrolases"/>
    <property type="match status" value="1"/>
</dbReference>
<keyword evidence="6 11" id="KW-0067">ATP-binding</keyword>
<evidence type="ECO:0000256" key="2">
    <source>
        <dbReference type="ARBA" id="ARBA00022448"/>
    </source>
</evidence>
<dbReference type="InterPro" id="IPR027417">
    <property type="entry name" value="P-loop_NTPase"/>
</dbReference>
<evidence type="ECO:0000259" key="10">
    <source>
        <dbReference type="PROSITE" id="PS50893"/>
    </source>
</evidence>
<evidence type="ECO:0000256" key="3">
    <source>
        <dbReference type="ARBA" id="ARBA00022458"/>
    </source>
</evidence>
<keyword evidence="8" id="KW-0472">Membrane</keyword>
<dbReference type="Pfam" id="PF00005">
    <property type="entry name" value="ABC_tran"/>
    <property type="match status" value="1"/>
</dbReference>
<keyword evidence="4" id="KW-1003">Cell membrane</keyword>
<dbReference type="GO" id="GO:0016887">
    <property type="term" value="F:ATP hydrolysis activity"/>
    <property type="evidence" value="ECO:0007669"/>
    <property type="project" value="InterPro"/>
</dbReference>
<evidence type="ECO:0000313" key="11">
    <source>
        <dbReference type="EMBL" id="OQA56884.1"/>
    </source>
</evidence>
<dbReference type="InterPro" id="IPR003439">
    <property type="entry name" value="ABC_transporter-like_ATP-bd"/>
</dbReference>
<dbReference type="InterPro" id="IPR017871">
    <property type="entry name" value="ABC_transporter-like_CS"/>
</dbReference>
<comment type="caution">
    <text evidence="11">The sequence shown here is derived from an EMBL/GenBank/DDBJ whole genome shotgun (WGS) entry which is preliminary data.</text>
</comment>
<keyword evidence="2" id="KW-0813">Transport</keyword>
<keyword evidence="5" id="KW-0547">Nucleotide-binding</keyword>
<dbReference type="EC" id="3.6.3.-" evidence="11"/>
<evidence type="ECO:0000256" key="7">
    <source>
        <dbReference type="ARBA" id="ARBA00022967"/>
    </source>
</evidence>
<dbReference type="EMBL" id="MWBQ01000104">
    <property type="protein sequence ID" value="OQA56884.1"/>
    <property type="molecule type" value="Genomic_DNA"/>
</dbReference>
<keyword evidence="3" id="KW-0536">Nodulation</keyword>
<evidence type="ECO:0000256" key="6">
    <source>
        <dbReference type="ARBA" id="ARBA00022840"/>
    </source>
</evidence>
<dbReference type="PANTHER" id="PTHR42711:SF19">
    <property type="entry name" value="DOXORUBICIN RESISTANCE ATP-BINDING PROTEIN DRRA"/>
    <property type="match status" value="1"/>
</dbReference>
<dbReference type="InterPro" id="IPR050763">
    <property type="entry name" value="ABC_transporter_ATP-binding"/>
</dbReference>
<dbReference type="FunFam" id="3.40.50.300:FF:000589">
    <property type="entry name" value="ABC transporter, ATP-binding subunit"/>
    <property type="match status" value="1"/>
</dbReference>
<proteinExistence type="inferred from homology"/>
<dbReference type="PROSITE" id="PS50893">
    <property type="entry name" value="ABC_TRANSPORTER_2"/>
    <property type="match status" value="1"/>
</dbReference>
<keyword evidence="11" id="KW-0378">Hydrolase</keyword>
<dbReference type="InterPro" id="IPR003593">
    <property type="entry name" value="AAA+_ATPase"/>
</dbReference>
<evidence type="ECO:0000256" key="5">
    <source>
        <dbReference type="ARBA" id="ARBA00022741"/>
    </source>
</evidence>
<dbReference type="Gene3D" id="3.40.50.300">
    <property type="entry name" value="P-loop containing nucleotide triphosphate hydrolases"/>
    <property type="match status" value="1"/>
</dbReference>
<comment type="similarity">
    <text evidence="9">Belongs to the ABC transporter superfamily. Drug exporter-1 (DrugE1) (TC 3.A.1.105) family.</text>
</comment>
<comment type="subcellular location">
    <subcellularLocation>
        <location evidence="1">Cell membrane</location>
        <topology evidence="1">Peripheral membrane protein</topology>
        <orientation evidence="1">Cytoplasmic side</orientation>
    </subcellularLocation>
</comment>
<dbReference type="GO" id="GO:0005886">
    <property type="term" value="C:plasma membrane"/>
    <property type="evidence" value="ECO:0007669"/>
    <property type="project" value="UniProtKB-SubCell"/>
</dbReference>
<dbReference type="GO" id="GO:0043215">
    <property type="term" value="P:daunorubicin transport"/>
    <property type="evidence" value="ECO:0007669"/>
    <property type="project" value="InterPro"/>
</dbReference>
<dbReference type="PANTHER" id="PTHR42711">
    <property type="entry name" value="ABC TRANSPORTER ATP-BINDING PROTEIN"/>
    <property type="match status" value="1"/>
</dbReference>
<sequence>MREYAIEIENLKKSFKQLAVLKGVNLTVKPGEVLTLLGPNGAGKTTIIRILSTLLKPDSGKVVVNGYNLKTQSQEIRQSIGLTGQYTAVDEYLTGFENLEMMGRLYHLSRSEIKQRVPKLLEQFDLIEAAHRPVKTYSGGMRRKLDLAAGLIASPPIVFLDEPTSSLDPRSRLAVWETIKKLVSKGITVFLTTQHLEEADTLADRVAVINGGRIIADDTPERLKNLVGKERLELVFKTSEDFARALIIIKGSELYHDQKANSVSLAVERGVIDIQEILNRMEKAGIQVETLTLRKPTLDDVFMHFTGRKAEEGEGLKA</sequence>
<dbReference type="NCBIfam" id="TIGR01188">
    <property type="entry name" value="drrA"/>
    <property type="match status" value="1"/>
</dbReference>
<dbReference type="InterPro" id="IPR025302">
    <property type="entry name" value="DrrA1/2-like_C"/>
</dbReference>
<dbReference type="InterPro" id="IPR005894">
    <property type="entry name" value="DrrA"/>
</dbReference>
<evidence type="ECO:0000256" key="1">
    <source>
        <dbReference type="ARBA" id="ARBA00004413"/>
    </source>
</evidence>
<dbReference type="GO" id="GO:0005524">
    <property type="term" value="F:ATP binding"/>
    <property type="evidence" value="ECO:0007669"/>
    <property type="project" value="UniProtKB-KW"/>
</dbReference>
<dbReference type="AlphaFoldDB" id="A0A1V5SRC7"/>
<dbReference type="Proteomes" id="UP000485569">
    <property type="component" value="Unassembled WGS sequence"/>
</dbReference>
<protein>
    <submittedName>
        <fullName evidence="11">Daunorubicin/doxorubicin resistance ATP-binding protein DrrA</fullName>
        <ecNumber evidence="11">3.6.3.-</ecNumber>
    </submittedName>
</protein>
<name>A0A1V5SRC7_9BACT</name>
<feature type="domain" description="ABC transporter" evidence="10">
    <location>
        <begin position="6"/>
        <end position="236"/>
    </location>
</feature>
<reference evidence="11" key="1">
    <citation type="submission" date="2017-02" db="EMBL/GenBank/DDBJ databases">
        <title>Delving into the versatile metabolic prowess of the omnipresent phylum Bacteroidetes.</title>
        <authorList>
            <person name="Nobu M.K."/>
            <person name="Mei R."/>
            <person name="Narihiro T."/>
            <person name="Kuroda K."/>
            <person name="Liu W.-T."/>
        </authorList>
    </citation>
    <scope>NUCLEOTIDE SEQUENCE</scope>
    <source>
        <strain evidence="11">ADurb.Bin276</strain>
    </source>
</reference>